<dbReference type="PANTHER" id="PTHR35037:SF7">
    <property type="entry name" value="AUTOTRANSPORTER"/>
    <property type="match status" value="1"/>
</dbReference>
<dbReference type="NCBIfam" id="TIGR02601">
    <property type="entry name" value="autotrns_rpt"/>
    <property type="match status" value="1"/>
</dbReference>
<dbReference type="Proteomes" id="UP000183987">
    <property type="component" value="Unassembled WGS sequence"/>
</dbReference>
<dbReference type="RefSeq" id="WP_072858947.1">
    <property type="nucleotide sequence ID" value="NZ_FQUE01000023.1"/>
</dbReference>
<gene>
    <name evidence="4" type="ORF">SAMN05444339_12313</name>
</gene>
<dbReference type="InterPro" id="IPR012332">
    <property type="entry name" value="Autotransporter_pectin_lyase_C"/>
</dbReference>
<evidence type="ECO:0000313" key="4">
    <source>
        <dbReference type="EMBL" id="SHF93239.1"/>
    </source>
</evidence>
<dbReference type="EMBL" id="FQUE01000023">
    <property type="protein sequence ID" value="SHF93239.1"/>
    <property type="molecule type" value="Genomic_DNA"/>
</dbReference>
<dbReference type="OrthoDB" id="9804931at2"/>
<dbReference type="SMART" id="SM00869">
    <property type="entry name" value="Autotransporter"/>
    <property type="match status" value="1"/>
</dbReference>
<feature type="domain" description="Autotransporter" evidence="3">
    <location>
        <begin position="870"/>
        <end position="1145"/>
    </location>
</feature>
<dbReference type="SUPFAM" id="SSF103515">
    <property type="entry name" value="Autotransporter"/>
    <property type="match status" value="1"/>
</dbReference>
<keyword evidence="5" id="KW-1185">Reference proteome</keyword>
<evidence type="ECO:0000256" key="1">
    <source>
        <dbReference type="ARBA" id="ARBA00022729"/>
    </source>
</evidence>
<dbReference type="InterPro" id="IPR011050">
    <property type="entry name" value="Pectin_lyase_fold/virulence"/>
</dbReference>
<evidence type="ECO:0000259" key="3">
    <source>
        <dbReference type="PROSITE" id="PS51208"/>
    </source>
</evidence>
<feature type="signal peptide" evidence="2">
    <location>
        <begin position="1"/>
        <end position="31"/>
    </location>
</feature>
<dbReference type="InterPro" id="IPR005546">
    <property type="entry name" value="Autotransporte_beta"/>
</dbReference>
<dbReference type="Gene3D" id="2.160.20.20">
    <property type="match status" value="1"/>
</dbReference>
<protein>
    <submittedName>
        <fullName evidence="4">Autotransporter-associated beta strand repeat-containing protein</fullName>
    </submittedName>
</protein>
<keyword evidence="1 2" id="KW-0732">Signal</keyword>
<dbReference type="InterPro" id="IPR051551">
    <property type="entry name" value="Autotransporter_adhesion"/>
</dbReference>
<dbReference type="Gene3D" id="2.40.128.130">
    <property type="entry name" value="Autotransporter beta-domain"/>
    <property type="match status" value="1"/>
</dbReference>
<organism evidence="4 5">
    <name type="scientific">Loktanella atrilutea</name>
    <dbReference type="NCBI Taxonomy" id="366533"/>
    <lineage>
        <taxon>Bacteria</taxon>
        <taxon>Pseudomonadati</taxon>
        <taxon>Pseudomonadota</taxon>
        <taxon>Alphaproteobacteria</taxon>
        <taxon>Rhodobacterales</taxon>
        <taxon>Roseobacteraceae</taxon>
        <taxon>Loktanella</taxon>
    </lineage>
</organism>
<dbReference type="STRING" id="366533.SAMN05444339_12313"/>
<feature type="chain" id="PRO_5012115581" evidence="2">
    <location>
        <begin position="32"/>
        <end position="1145"/>
    </location>
</feature>
<dbReference type="SUPFAM" id="SSF51126">
    <property type="entry name" value="Pectin lyase-like"/>
    <property type="match status" value="2"/>
</dbReference>
<dbReference type="AlphaFoldDB" id="A0A1M5FP89"/>
<reference evidence="5" key="1">
    <citation type="submission" date="2016-11" db="EMBL/GenBank/DDBJ databases">
        <authorList>
            <person name="Varghese N."/>
            <person name="Submissions S."/>
        </authorList>
    </citation>
    <scope>NUCLEOTIDE SEQUENCE [LARGE SCALE GENOMIC DNA]</scope>
    <source>
        <strain evidence="5">DSM 29326</strain>
    </source>
</reference>
<dbReference type="PANTHER" id="PTHR35037">
    <property type="entry name" value="C-TERMINAL REGION OF AIDA-LIKE PROTEIN"/>
    <property type="match status" value="1"/>
</dbReference>
<dbReference type="PROSITE" id="PS51208">
    <property type="entry name" value="AUTOTRANSPORTER"/>
    <property type="match status" value="1"/>
</dbReference>
<dbReference type="Pfam" id="PF03797">
    <property type="entry name" value="Autotransporter"/>
    <property type="match status" value="1"/>
</dbReference>
<accession>A0A1M5FP89</accession>
<proteinExistence type="predicted"/>
<sequence>MDVLLRSIRRKGRLLATAGALTLCAATLAHAETWTGTSPVLGNLWRDPANWTPLSFPDAVGATAVFGLRKDRASVSLTGTTTVGQIVFDSKEGYGIVPVVNAGAPVLVFSTATGPTTITSSGNGDHAIAVQIRLDDDLIVTNDATRPLTLTRTIAGPGKLVTRGSGQVFVRAPISNTGGFEIQSGSVLTAPVFLPGSVVNDGTLILIGGNGQVYTGTISGTGALRVNGTREVVLAGDNTFTGLTFIESGTLTLGNRTAGSPGTGAGSIVGDVVNNGTFRINRSGNPLRYGGDILGTGKIEVLRGALVLLGDATPGGGTIVRQAGVLSVGVNGRTGSLVGDVALDGGALTFRRSDAYRYNGAITGTGALNHGGSGRLTLAGTSTFRGLTTVTGGGTLDLAGKLAGGIRLFSDPAAGPSRLEGIGSTSGVLRVADGSTVAPGAATPGTLTVGTLYLDAGSVLEIDAVQGPGGSLTADRLNVTGSATFGAMDAAGPFGPTVLDVRFDANAPVPALEGITVLTAGTGLVGRAPIVLLDPASLPNGQNFQLDLEATNLGGTFAGAGELIPAGAGGAGVLVLQVRNTDPTYLTPNLITTINAPYLVPSQQSVLKPTIAPQLVPTATPTAVPTLVPTLVKGPTSVVTTPVVATTGAGTTPTGIKTVRGGVLLGGGTLVPQPQVTGGGVSSPTNIPLGTVSTVVVVDPPEEVVTIDGTFIPADPKNTDVVVVDPPDATTTDIFVSVSGSYGAIDQRNARPGARYALIYGPHKVDVALVPLSYGNLVPFGVAQTAAQRQVGRAVDKLLPASHARPGTPGQARLVAGLYPLGAAQIDTALAALSGTDRDPTFVSIMNDRLLLNAISARQAVARDGLAGATEGQGRHAWGELVRRGVTDDAYLGGVDLRTWGIALGADQVVGPDLTGGLAFGYADTSADLARGGSGAVTSLELAAYGSWQRDDWFANGTVGVGFHRVAIDRAIAFGSLSETVTGEADARSTFIGVEGGRRIKTGMGTIEPTVALTYARVRRDGYTESEPSVLARQVSAATLNAGQTSIGVRWTGEYQGDDMMWRPEVAAGLSRGFGDPDVLGTASFLGAPGMSFPVTTAGPNQDSGFVEVGISGRSAARTFFASYRFTGNDDVADHSFRAGLTIAF</sequence>
<evidence type="ECO:0000313" key="5">
    <source>
        <dbReference type="Proteomes" id="UP000183987"/>
    </source>
</evidence>
<dbReference type="InterPro" id="IPR013425">
    <property type="entry name" value="Autotrns_rpt"/>
</dbReference>
<evidence type="ECO:0000256" key="2">
    <source>
        <dbReference type="SAM" id="SignalP"/>
    </source>
</evidence>
<name>A0A1M5FP89_LOKAT</name>
<dbReference type="InterPro" id="IPR036709">
    <property type="entry name" value="Autotransporte_beta_dom_sf"/>
</dbReference>